<feature type="domain" description="Ig-like" evidence="2">
    <location>
        <begin position="2130"/>
        <end position="2219"/>
    </location>
</feature>
<organism evidence="3 4">
    <name type="scientific">Sphingobacterium olei</name>
    <dbReference type="NCBI Taxonomy" id="2571155"/>
    <lineage>
        <taxon>Bacteria</taxon>
        <taxon>Pseudomonadati</taxon>
        <taxon>Bacteroidota</taxon>
        <taxon>Sphingobacteriia</taxon>
        <taxon>Sphingobacteriales</taxon>
        <taxon>Sphingobacteriaceae</taxon>
        <taxon>Sphingobacterium</taxon>
    </lineage>
</organism>
<evidence type="ECO:0000256" key="1">
    <source>
        <dbReference type="SAM" id="MobiDB-lite"/>
    </source>
</evidence>
<evidence type="ECO:0000313" key="3">
    <source>
        <dbReference type="EMBL" id="TJZ54969.1"/>
    </source>
</evidence>
<dbReference type="Proteomes" id="UP000306808">
    <property type="component" value="Unassembled WGS sequence"/>
</dbReference>
<dbReference type="NCBIfam" id="TIGR01451">
    <property type="entry name" value="B_ant_repeat"/>
    <property type="match status" value="4"/>
</dbReference>
<dbReference type="InterPro" id="IPR003599">
    <property type="entry name" value="Ig_sub"/>
</dbReference>
<dbReference type="SMART" id="SM00409">
    <property type="entry name" value="IG"/>
    <property type="match status" value="1"/>
</dbReference>
<feature type="region of interest" description="Disordered" evidence="1">
    <location>
        <begin position="1595"/>
        <end position="1631"/>
    </location>
</feature>
<dbReference type="PANTHER" id="PTHR34819">
    <property type="entry name" value="LARGE CYSTEINE-RICH PERIPLASMIC PROTEIN OMCB"/>
    <property type="match status" value="1"/>
</dbReference>
<dbReference type="InterPro" id="IPR001434">
    <property type="entry name" value="OmcB-like_DUF11"/>
</dbReference>
<accession>A0A4U0NKR5</accession>
<feature type="compositionally biased region" description="Low complexity" evidence="1">
    <location>
        <begin position="1903"/>
        <end position="1912"/>
    </location>
</feature>
<feature type="compositionally biased region" description="Pro residues" evidence="1">
    <location>
        <begin position="1888"/>
        <end position="1902"/>
    </location>
</feature>
<dbReference type="InterPro" id="IPR044023">
    <property type="entry name" value="Ig_7"/>
</dbReference>
<dbReference type="InterPro" id="IPR013783">
    <property type="entry name" value="Ig-like_fold"/>
</dbReference>
<proteinExistence type="predicted"/>
<dbReference type="PROSITE" id="PS50835">
    <property type="entry name" value="IG_LIKE"/>
    <property type="match status" value="1"/>
</dbReference>
<sequence>MKNINTVDLTPGTLSPVKCVLMFILLILGITSYGQTKEYADSQNWGRRGESALSLGNYTPTTSNTFAEVISPTLAANGNETDFATLIAKFSGISVPLVGTVGVSGEAWTQLILPQTQPGGSTTYVRIDRPTTSGVGVDLVGLVGSLTGLLSTDLIFANAWTGATPGSNNIESGSAVASSSSTIVMDAQGNIYIAIRSASPYNAVRVRLRYPKNILALGLGASVSLNVRDAFTLNSAICDPALFTDEGQTTGISVNLGDVVKNPSNAIDANTSNYSEISTGTLNILGSASQNIYFPTLSEANSTLKVRLQVSSSTVNANLLGAYHIRAYNGNTLVENISLGGGLISGLDVLGLLSSGGIATIPIEVASPFDRVEIGLYSTVGLNLAASDLRIYGVTRSSASCPEPTPTENPLFEPMCANTTVVSSLNADDPQFAVDDNFDSYATIRSDAGILVGLGSRAGHLEVNFPAQVPAGKTTYIRIDYDEDILKSLLAGSLGDVVGGLVNGLVLGNHFFEVQLKDGGTQTLNTSSANLFDSSNGQVRIVQDKAGRYYIAVNANQPFTNIRLTDRTTAVVGLLSADKYLNVYNVCYDASNEICDPAFSTSYEGSGITLDLLQLGQTGVLNPERAIDDDENTFSEINLGALSIAGSMSQYIHFNSLSDAQSVFKIKLAVQASQTLNVDLLGAYEIIAYNGNTEVYRRSLGGGLLNGTNVLNLLEAGNPGTLTFAPGKAFDRIEIRVNSLVGVSAFESAVEVYDVKRFGPTGSGCEDPDFVLPAPTPTPFEDPSCEATVVAWEHADYAYLAADGNNESYATLTASSGTLLGMGAYSGFLEYEFPTIIPANKTTYVRIDMEDNLLPRLLSGTLGTLVNTVGGLVLGDHYFSVQAKTAQTGGTTVLTGSSQAAFVDVNGGDLRIVQDNIGRYYIAITPNADYQNIRITEHFPSLVGLTQDVASMKIFEACMEIGTDNCLPGQFTSFDQSGLSLGLLNGAGVNNPDHAISLNSSDYSEISTGTAAVAAEVSQRIYFNKLSTAGDTLKVRLQLDPSSLASVDLLGRYRIVTYNGSAVAETFTLQQGVINNLNLLNLFSSGGIQTLTYQAALPYDRVDVIVGSTVNVALTPSVRLYEVKRIGAGCPTTTTPSPFENPTCITTVIGASNADNIDNLFDDDFDSYATLNSGAGVLLGLGNQYEGFVELGFGEKIPANKTAYVRIDFDPTLLDHLLGGSIGGTLASVVNGLVLGDHYFSVQAKDGATVVLQGGSNNNFGGNNDRLRIVQDNVGRYYIAITPTAEYDAIRITDHTNSLLGLLAQPNSMNVYGACVDNPVTDCQPVFTTSYDASGLALTALGLAGSGVDNADHAINANTTDYSEISLGNVAVGTSVKQYFDFRKSALPSEVVNLTLQYGSGALDANLIGGLEIIAYHGATPVATLDVQSQLINGLNVLGILNNGTKGVIPFAPGVEYDKISIGLRGVLNVSVLPALRVYAVEKDCNTPLFDTWKSYQETTSGTAVANVKGGEEIEYTIHIANTGAVALTNYRVVDTIPEYTTYVAGSGGVLVADSVVFENVTIAVGDTARVSFKVTVNADLTGATNISNVAFIKENENDPGTGTVPPADPTDPTAGPDENVPPGTPTDIPVDPMASVSTWKGFGIANGTSTTLVSGGETVTYTIYIANTGNQALTGVSISDALPVGTTYVSGGTLNGASVDFTGIDISVGDTVTRSFEVLVQDNLTGITEISNIAIVTAAGTPTSTAPADPTDATAGPAPGTNPGDPTLIPVDPTDDIVAWKGYNIANGASTTTVSGGEDVTYTIYIKNESNQDLTGLSVSDAIPAGTTYVSGGTLNGNTVDFININVAFGQTASVSFVVKVDVDLTGIDAISNVALVKIDPSDPGTPTVPPADPTDPPAGPDPGATPGDPTEIPVQAIYTIDLSLDGVSNGANSGQAQANDVITYTVTITNTGNKDLTNVQLVDAIPANTTLLDAGDFTQNGPNVELTIPTLAVGATQTYTFTVTVDDPLDTGVVLSIDNSVTASNAEVSETATHSMPTDCIELGLANLDLTTSVGQVCIGGSVTLSADLLGAAAGIDPTFIKWYRGFNGNALSGYLGEGASIVVTPTQTGTATYYAIIAGSGFCFDNPPAQVSLSVNALPSTPTITASAATVCEGESVTLTATAGATSYIWYRGADLLLETSNTLTIASASLSDAGQYTVSAVNAANCESAVSAPVTIGVTPRATAADVAVTGNDPVCEGSAVTLTATSTLTNPIFYWYESAAATTPEFTGPSLNLVPNATVTYYVAVSADGVCESAIADRVPVTVTVNPAPVIVFNEASSYAIEINESVAVPTYNTEAGVTYQWKDQSGVDFNGTTFGPFASPGTHVYTLIGTNTLSGCQTAASVTIRVFNPGECPPVYTRVYGNDASQYDVTKLLFINLGSVTNPTQAADQNVATFSTLTEVANVAGLLGQTYQNIKWTGSPIAAGTPVTVKLGKTLTVAQLAGGIRVQPINAAGNPVGVSHLVDGDLVNIVAGENIFDFTFVPTNASGQQVPYSGVKVYLSALATVAQSVNLYEAYYHTPGTPDCDDPNGVVDVLSGIERPIGGVGALNGLVNVIDAENAVDGNNGTFAVLNNAVGVNAYTRLEVLYSTPALAGDTLTIRVGKPSSLLTVGLLESFTIQPYLGNTAVGAPIHNDGTLLKITLLAGNEQADVKFIANAPFDRVKILYGGVASVLDQLQVHEITRTIPAVVAGPNGDNKFEICPEGDITIPVPDNCTTYLIYDAPTGGNVVDVTTLAPGLHTLYVQTVRFGTCETGDRTPIEIDVNELPAAPVVTNQTVCQTPVTATVNYDVEVLADHTLVYYATASSTTPLPAIPTVNSNVVGTTIVYVSQISTITGCESPRVAVSITVDEVLAPALTELTQVFCEIDAATVADLNTAGATGPVLWYTTATGGTALTPATALVDGTYYAAQVVDGCESADRTEVTVTITKTPAPTLTELTQVFCEIDAATVADLNTAGAAGPVLWYTTATGGTALTPATALV</sequence>
<gene>
    <name evidence="3" type="ORF">FAZ15_16035</name>
</gene>
<dbReference type="Gene3D" id="2.60.40.10">
    <property type="entry name" value="Immunoglobulins"/>
    <property type="match status" value="2"/>
</dbReference>
<feature type="non-terminal residue" evidence="3">
    <location>
        <position position="3026"/>
    </location>
</feature>
<dbReference type="EMBL" id="SUME01000006">
    <property type="protein sequence ID" value="TJZ54969.1"/>
    <property type="molecule type" value="Genomic_DNA"/>
</dbReference>
<dbReference type="InterPro" id="IPR007110">
    <property type="entry name" value="Ig-like_dom"/>
</dbReference>
<comment type="caution">
    <text evidence="3">The sequence shown here is derived from an EMBL/GenBank/DDBJ whole genome shotgun (WGS) entry which is preliminary data.</text>
</comment>
<name>A0A4U0NKR5_9SPHI</name>
<dbReference type="OrthoDB" id="5726170at2"/>
<reference evidence="3 4" key="1">
    <citation type="submission" date="2019-04" db="EMBL/GenBank/DDBJ databases">
        <title>Sphingobacterium olei sp. nov., isolated from oil-contaminated soil.</title>
        <authorList>
            <person name="Liu B."/>
        </authorList>
    </citation>
    <scope>NUCLEOTIDE SEQUENCE [LARGE SCALE GENOMIC DNA]</scope>
    <source>
        <strain evidence="3 4">HAL-9</strain>
    </source>
</reference>
<dbReference type="PANTHER" id="PTHR34819:SF5">
    <property type="entry name" value="CONSERVED REPEAT DOMAIN PROTEIN"/>
    <property type="match status" value="1"/>
</dbReference>
<evidence type="ECO:0000313" key="4">
    <source>
        <dbReference type="Proteomes" id="UP000306808"/>
    </source>
</evidence>
<protein>
    <submittedName>
        <fullName evidence="3">DUF11 domain-containing protein</fullName>
    </submittedName>
</protein>
<dbReference type="InterPro" id="IPR036179">
    <property type="entry name" value="Ig-like_dom_sf"/>
</dbReference>
<keyword evidence="4" id="KW-1185">Reference proteome</keyword>
<dbReference type="InterPro" id="IPR051172">
    <property type="entry name" value="Chlamydia_OmcB"/>
</dbReference>
<dbReference type="Pfam" id="PF01345">
    <property type="entry name" value="DUF11"/>
    <property type="match status" value="4"/>
</dbReference>
<feature type="region of interest" description="Disordered" evidence="1">
    <location>
        <begin position="1743"/>
        <end position="1771"/>
    </location>
</feature>
<dbReference type="InterPro" id="IPR047589">
    <property type="entry name" value="DUF11_rpt"/>
</dbReference>
<dbReference type="SUPFAM" id="SSF48726">
    <property type="entry name" value="Immunoglobulin"/>
    <property type="match status" value="1"/>
</dbReference>
<evidence type="ECO:0000259" key="2">
    <source>
        <dbReference type="PROSITE" id="PS50835"/>
    </source>
</evidence>
<dbReference type="Pfam" id="PF19081">
    <property type="entry name" value="Ig_7"/>
    <property type="match status" value="3"/>
</dbReference>
<feature type="compositionally biased region" description="Low complexity" evidence="1">
    <location>
        <begin position="1599"/>
        <end position="1618"/>
    </location>
</feature>
<feature type="region of interest" description="Disordered" evidence="1">
    <location>
        <begin position="1880"/>
        <end position="1912"/>
    </location>
</feature>
<feature type="compositionally biased region" description="Low complexity" evidence="1">
    <location>
        <begin position="1743"/>
        <end position="1768"/>
    </location>
</feature>